<organism evidence="8 9">
    <name type="scientific">Streptomyces nogalater</name>
    <dbReference type="NCBI Taxonomy" id="38314"/>
    <lineage>
        <taxon>Bacteria</taxon>
        <taxon>Bacillati</taxon>
        <taxon>Actinomycetota</taxon>
        <taxon>Actinomycetes</taxon>
        <taxon>Kitasatosporales</taxon>
        <taxon>Streptomycetaceae</taxon>
        <taxon>Streptomyces</taxon>
    </lineage>
</organism>
<dbReference type="PROSITE" id="PS52018">
    <property type="entry name" value="DART"/>
    <property type="match status" value="1"/>
</dbReference>
<keyword evidence="2 6" id="KW-0328">Glycosyltransferase</keyword>
<feature type="binding site" evidence="6">
    <location>
        <begin position="18"/>
        <end position="20"/>
    </location>
    <ligand>
        <name>NAD(+)</name>
        <dbReference type="ChEBI" id="CHEBI:57540"/>
    </ligand>
</feature>
<dbReference type="InterPro" id="IPR029494">
    <property type="entry name" value="DarT"/>
</dbReference>
<keyword evidence="5 6" id="KW-0238">DNA-binding</keyword>
<comment type="similarity">
    <text evidence="6">Belongs to the DarT ADP-ribosyltransferase family.</text>
</comment>
<evidence type="ECO:0000256" key="2">
    <source>
        <dbReference type="ARBA" id="ARBA00022676"/>
    </source>
</evidence>
<reference evidence="9" key="1">
    <citation type="journal article" date="2019" name="Int. J. Syst. Evol. Microbiol.">
        <title>The Global Catalogue of Microorganisms (GCM) 10K type strain sequencing project: providing services to taxonomists for standard genome sequencing and annotation.</title>
        <authorList>
            <consortium name="The Broad Institute Genomics Platform"/>
            <consortium name="The Broad Institute Genome Sequencing Center for Infectious Disease"/>
            <person name="Wu L."/>
            <person name="Ma J."/>
        </authorList>
    </citation>
    <scope>NUCLEOTIDE SEQUENCE [LARGE SCALE GENOMIC DNA]</scope>
    <source>
        <strain evidence="9">KCTC 5701</strain>
    </source>
</reference>
<keyword evidence="4 6" id="KW-0548">Nucleotidyltransferase</keyword>
<proteinExistence type="inferred from homology"/>
<keyword evidence="9" id="KW-1185">Reference proteome</keyword>
<feature type="binding site" evidence="6">
    <location>
        <position position="54"/>
    </location>
    <ligand>
        <name>NAD(+)</name>
        <dbReference type="ChEBI" id="CHEBI:57540"/>
    </ligand>
</feature>
<sequence length="232" mass="25608">MSDILAQARARGITRLCHFTKSANLSHILDSRQIRPVAVLQTAADAFRPADTQRLDGALDFTFLSVEYPNTWYLAQAASRDRNFRDWVILTLDVELLATCGARFCAYNSARDRSAGALPGAAGFNAMFAPTVPGKLARRRAQGHPSWWPTDDQAEVQIPGVIPLSAVRSVIVRDEAQAELEHFRHVQFGMAALLPPLVVAPLLFDKYALSRSVRSGIRPPESPYIPRTTLAE</sequence>
<evidence type="ECO:0000256" key="5">
    <source>
        <dbReference type="ARBA" id="ARBA00023125"/>
    </source>
</evidence>
<keyword evidence="3 6" id="KW-0808">Transferase</keyword>
<dbReference type="Pfam" id="PF14487">
    <property type="entry name" value="DarT"/>
    <property type="match status" value="1"/>
</dbReference>
<evidence type="ECO:0000259" key="7">
    <source>
        <dbReference type="PROSITE" id="PS52018"/>
    </source>
</evidence>
<feature type="active site" evidence="6">
    <location>
        <position position="155"/>
    </location>
</feature>
<evidence type="ECO:0000256" key="4">
    <source>
        <dbReference type="ARBA" id="ARBA00022695"/>
    </source>
</evidence>
<gene>
    <name evidence="8" type="ORF">ACFP3J_12800</name>
</gene>
<evidence type="ECO:0000313" key="9">
    <source>
        <dbReference type="Proteomes" id="UP001596065"/>
    </source>
</evidence>
<protein>
    <submittedName>
        <fullName evidence="8">DarT ssDNA thymidine ADP-ribosyltransferase family protein</fullName>
    </submittedName>
</protein>
<evidence type="ECO:0000256" key="6">
    <source>
        <dbReference type="PROSITE-ProRule" id="PRU01362"/>
    </source>
</evidence>
<dbReference type="EMBL" id="JBHSOE010000017">
    <property type="protein sequence ID" value="MFC5656361.1"/>
    <property type="molecule type" value="Genomic_DNA"/>
</dbReference>
<comment type="caution">
    <text evidence="8">The sequence shown here is derived from an EMBL/GenBank/DDBJ whole genome shotgun (WGS) entry which is preliminary data.</text>
</comment>
<keyword evidence="1 6" id="KW-1277">Toxin-antitoxin system</keyword>
<name>A0ABW0WDN4_STRNO</name>
<dbReference type="Proteomes" id="UP001596065">
    <property type="component" value="Unassembled WGS sequence"/>
</dbReference>
<evidence type="ECO:0000313" key="8">
    <source>
        <dbReference type="EMBL" id="MFC5656361.1"/>
    </source>
</evidence>
<evidence type="ECO:0000256" key="3">
    <source>
        <dbReference type="ARBA" id="ARBA00022679"/>
    </source>
</evidence>
<evidence type="ECO:0000256" key="1">
    <source>
        <dbReference type="ARBA" id="ARBA00022649"/>
    </source>
</evidence>
<comment type="caution">
    <text evidence="6">Lacks conserved residue(s) required for the propagation of feature annotation.</text>
</comment>
<feature type="domain" description="DarT" evidence="7">
    <location>
        <begin position="14"/>
        <end position="205"/>
    </location>
</feature>
<dbReference type="RefSeq" id="WP_344347893.1">
    <property type="nucleotide sequence ID" value="NZ_BAAASM010000013.1"/>
</dbReference>
<comment type="catalytic activity">
    <reaction evidence="6">
        <text>a thymidine in DNA + NAD(+) = an N-(ADP-alpha-D-ribosyl)-thymidine in DNA + nicotinamide + H(+)</text>
        <dbReference type="Rhea" id="RHEA:71651"/>
        <dbReference type="Rhea" id="RHEA-COMP:13556"/>
        <dbReference type="Rhea" id="RHEA-COMP:18051"/>
        <dbReference type="ChEBI" id="CHEBI:15378"/>
        <dbReference type="ChEBI" id="CHEBI:17154"/>
        <dbReference type="ChEBI" id="CHEBI:57540"/>
        <dbReference type="ChEBI" id="CHEBI:137386"/>
        <dbReference type="ChEBI" id="CHEBI:191199"/>
    </reaction>
</comment>
<feature type="active site" description="Proton acceptor" evidence="6">
    <location>
        <position position="54"/>
    </location>
</feature>
<accession>A0ABW0WDN4</accession>